<dbReference type="Gene3D" id="3.40.50.150">
    <property type="entry name" value="Vaccinia Virus protein VP39"/>
    <property type="match status" value="1"/>
</dbReference>
<sequence length="201" mass="21151">MDSAAWDARYSARELVWGAPPNRYVVEHATALPRGRALDLACGEGRNALWLATRGWEVTGSDYSAVALAKAAEMAAPSPRAVVSRLTWRHADAVTDELGGPYDLVLQCFLHLPAEQRATVLAKACAALAPGGTLLVVAHDSTNIEHGTGGAQDPRVLFTPDDVAAQLPADMTVTVATKPLREVEGAPRPAIDALVVAVRAG</sequence>
<dbReference type="GO" id="GO:0008168">
    <property type="term" value="F:methyltransferase activity"/>
    <property type="evidence" value="ECO:0007669"/>
    <property type="project" value="UniProtKB-KW"/>
</dbReference>
<protein>
    <submittedName>
        <fullName evidence="3">Methyltransferase domain-containing protein</fullName>
    </submittedName>
</protein>
<dbReference type="Pfam" id="PF13649">
    <property type="entry name" value="Methyltransf_25"/>
    <property type="match status" value="1"/>
</dbReference>
<keyword evidence="4" id="KW-1185">Reference proteome</keyword>
<dbReference type="InterPro" id="IPR041698">
    <property type="entry name" value="Methyltransf_25"/>
</dbReference>
<dbReference type="PANTHER" id="PTHR43861">
    <property type="entry name" value="TRANS-ACONITATE 2-METHYLTRANSFERASE-RELATED"/>
    <property type="match status" value="1"/>
</dbReference>
<dbReference type="CDD" id="cd02440">
    <property type="entry name" value="AdoMet_MTases"/>
    <property type="match status" value="1"/>
</dbReference>
<evidence type="ECO:0000313" key="3">
    <source>
        <dbReference type="EMBL" id="UZJ24927.1"/>
    </source>
</evidence>
<keyword evidence="3" id="KW-0489">Methyltransferase</keyword>
<accession>A0ABY6NZT1</accession>
<dbReference type="EMBL" id="CP110615">
    <property type="protein sequence ID" value="UZJ24927.1"/>
    <property type="molecule type" value="Genomic_DNA"/>
</dbReference>
<dbReference type="RefSeq" id="WP_265383033.1">
    <property type="nucleotide sequence ID" value="NZ_CP110615.1"/>
</dbReference>
<gene>
    <name evidence="3" type="ORF">RHODO2019_17825</name>
</gene>
<dbReference type="SUPFAM" id="SSF53335">
    <property type="entry name" value="S-adenosyl-L-methionine-dependent methyltransferases"/>
    <property type="match status" value="1"/>
</dbReference>
<dbReference type="Proteomes" id="UP001164965">
    <property type="component" value="Chromosome"/>
</dbReference>
<reference evidence="3" key="1">
    <citation type="submission" date="2022-10" db="EMBL/GenBank/DDBJ databases">
        <title>Rhodococcus sp.75.</title>
        <authorList>
            <person name="Sun M."/>
        </authorList>
    </citation>
    <scope>NUCLEOTIDE SEQUENCE</scope>
    <source>
        <strain evidence="3">75</strain>
    </source>
</reference>
<organism evidence="3 4">
    <name type="scientific">Rhodococcus antarcticus</name>
    <dbReference type="NCBI Taxonomy" id="2987751"/>
    <lineage>
        <taxon>Bacteria</taxon>
        <taxon>Bacillati</taxon>
        <taxon>Actinomycetota</taxon>
        <taxon>Actinomycetes</taxon>
        <taxon>Mycobacteriales</taxon>
        <taxon>Nocardiaceae</taxon>
        <taxon>Rhodococcus</taxon>
    </lineage>
</organism>
<dbReference type="GO" id="GO:0032259">
    <property type="term" value="P:methylation"/>
    <property type="evidence" value="ECO:0007669"/>
    <property type="project" value="UniProtKB-KW"/>
</dbReference>
<evidence type="ECO:0000313" key="4">
    <source>
        <dbReference type="Proteomes" id="UP001164965"/>
    </source>
</evidence>
<name>A0ABY6NZT1_9NOCA</name>
<keyword evidence="1" id="KW-0808">Transferase</keyword>
<evidence type="ECO:0000259" key="2">
    <source>
        <dbReference type="Pfam" id="PF13649"/>
    </source>
</evidence>
<evidence type="ECO:0000256" key="1">
    <source>
        <dbReference type="ARBA" id="ARBA00022679"/>
    </source>
</evidence>
<dbReference type="InterPro" id="IPR029063">
    <property type="entry name" value="SAM-dependent_MTases_sf"/>
</dbReference>
<dbReference type="PANTHER" id="PTHR43861:SF3">
    <property type="entry name" value="PUTATIVE (AFU_ORTHOLOGUE AFUA_2G14390)-RELATED"/>
    <property type="match status" value="1"/>
</dbReference>
<proteinExistence type="predicted"/>
<feature type="domain" description="Methyltransferase" evidence="2">
    <location>
        <begin position="38"/>
        <end position="132"/>
    </location>
</feature>